<keyword evidence="2" id="KW-0408">Iron</keyword>
<proteinExistence type="predicted"/>
<dbReference type="Proteomes" id="UP001216907">
    <property type="component" value="Unassembled WGS sequence"/>
</dbReference>
<accession>A0ABT6F9Y7</accession>
<dbReference type="PANTHER" id="PTHR35303">
    <property type="entry name" value="OS02G0197800 PROTEIN"/>
    <property type="match status" value="1"/>
</dbReference>
<keyword evidence="1" id="KW-0479">Metal-binding</keyword>
<dbReference type="InterPro" id="IPR038492">
    <property type="entry name" value="GBBH-like_N_sf"/>
</dbReference>
<reference evidence="4 5" key="1">
    <citation type="submission" date="2023-03" db="EMBL/GenBank/DDBJ databases">
        <title>Paludisphaera mucosa sp. nov. a novel planctomycete from northern fen.</title>
        <authorList>
            <person name="Ivanova A."/>
        </authorList>
    </citation>
    <scope>NUCLEOTIDE SEQUENCE [LARGE SCALE GENOMIC DNA]</scope>
    <source>
        <strain evidence="4 5">Pla2</strain>
    </source>
</reference>
<keyword evidence="5" id="KW-1185">Reference proteome</keyword>
<evidence type="ECO:0000313" key="5">
    <source>
        <dbReference type="Proteomes" id="UP001216907"/>
    </source>
</evidence>
<evidence type="ECO:0000256" key="2">
    <source>
        <dbReference type="ARBA" id="ARBA00023004"/>
    </source>
</evidence>
<dbReference type="Pfam" id="PF06155">
    <property type="entry name" value="GBBH-like_N"/>
    <property type="match status" value="1"/>
</dbReference>
<comment type="caution">
    <text evidence="4">The sequence shown here is derived from an EMBL/GenBank/DDBJ whole genome shotgun (WGS) entry which is preliminary data.</text>
</comment>
<sequence>MIDPPSNIRAHQADQVLEVAWPDGSVDRLPYRRLRAECPCASCRDEWSGARIIQIEHVAEDIKLDGLEMVGNYALKPSWSDGHSSGILTWDLLREAARSLPKPG</sequence>
<dbReference type="RefSeq" id="WP_277860610.1">
    <property type="nucleotide sequence ID" value="NZ_JARRAG010000002.1"/>
</dbReference>
<evidence type="ECO:0000259" key="3">
    <source>
        <dbReference type="Pfam" id="PF06155"/>
    </source>
</evidence>
<dbReference type="Gene3D" id="3.30.2020.30">
    <property type="match status" value="1"/>
</dbReference>
<dbReference type="InterPro" id="IPR010376">
    <property type="entry name" value="GBBH-like_N"/>
</dbReference>
<protein>
    <submittedName>
        <fullName evidence="4">DUF971 domain-containing protein</fullName>
    </submittedName>
</protein>
<feature type="domain" description="Gamma-butyrobetaine hydroxylase-like N-terminal" evidence="3">
    <location>
        <begin position="8"/>
        <end position="94"/>
    </location>
</feature>
<organism evidence="4 5">
    <name type="scientific">Paludisphaera mucosa</name>
    <dbReference type="NCBI Taxonomy" id="3030827"/>
    <lineage>
        <taxon>Bacteria</taxon>
        <taxon>Pseudomonadati</taxon>
        <taxon>Planctomycetota</taxon>
        <taxon>Planctomycetia</taxon>
        <taxon>Isosphaerales</taxon>
        <taxon>Isosphaeraceae</taxon>
        <taxon>Paludisphaera</taxon>
    </lineage>
</organism>
<evidence type="ECO:0000313" key="4">
    <source>
        <dbReference type="EMBL" id="MDG3004249.1"/>
    </source>
</evidence>
<evidence type="ECO:0000256" key="1">
    <source>
        <dbReference type="ARBA" id="ARBA00022723"/>
    </source>
</evidence>
<gene>
    <name evidence="4" type="ORF">PZE19_10715</name>
</gene>
<dbReference type="EMBL" id="JARRAG010000002">
    <property type="protein sequence ID" value="MDG3004249.1"/>
    <property type="molecule type" value="Genomic_DNA"/>
</dbReference>
<name>A0ABT6F9Y7_9BACT</name>